<dbReference type="EMBL" id="JASNQZ010000014">
    <property type="protein sequence ID" value="KAL0948501.1"/>
    <property type="molecule type" value="Genomic_DNA"/>
</dbReference>
<comment type="caution">
    <text evidence="5">The sequence shown here is derived from an EMBL/GenBank/DDBJ whole genome shotgun (WGS) entry which is preliminary data.</text>
</comment>
<dbReference type="InterPro" id="IPR029058">
    <property type="entry name" value="AB_hydrolase_fold"/>
</dbReference>
<evidence type="ECO:0000259" key="4">
    <source>
        <dbReference type="Pfam" id="PF00561"/>
    </source>
</evidence>
<keyword evidence="6" id="KW-1185">Reference proteome</keyword>
<name>A0ABR3IYV5_9AGAR</name>
<gene>
    <name evidence="5" type="ORF">HGRIS_011064</name>
</gene>
<feature type="domain" description="AB hydrolase-1" evidence="4">
    <location>
        <begin position="44"/>
        <end position="145"/>
    </location>
</feature>
<dbReference type="InterPro" id="IPR000073">
    <property type="entry name" value="AB_hydrolase_1"/>
</dbReference>
<comment type="similarity">
    <text evidence="1">Belongs to the AB hydrolase superfamily.</text>
</comment>
<dbReference type="Gene3D" id="3.40.50.1820">
    <property type="entry name" value="alpha/beta hydrolase"/>
    <property type="match status" value="1"/>
</dbReference>
<dbReference type="Pfam" id="PF00561">
    <property type="entry name" value="Abhydrolase_1"/>
    <property type="match status" value="1"/>
</dbReference>
<organism evidence="5 6">
    <name type="scientific">Hohenbuehelia grisea</name>
    <dbReference type="NCBI Taxonomy" id="104357"/>
    <lineage>
        <taxon>Eukaryota</taxon>
        <taxon>Fungi</taxon>
        <taxon>Dikarya</taxon>
        <taxon>Basidiomycota</taxon>
        <taxon>Agaricomycotina</taxon>
        <taxon>Agaricomycetes</taxon>
        <taxon>Agaricomycetidae</taxon>
        <taxon>Agaricales</taxon>
        <taxon>Pleurotineae</taxon>
        <taxon>Pleurotaceae</taxon>
        <taxon>Hohenbuehelia</taxon>
    </lineage>
</organism>
<dbReference type="SUPFAM" id="SSF53474">
    <property type="entry name" value="alpha/beta-Hydrolases"/>
    <property type="match status" value="1"/>
</dbReference>
<evidence type="ECO:0000256" key="3">
    <source>
        <dbReference type="SAM" id="MobiDB-lite"/>
    </source>
</evidence>
<evidence type="ECO:0000256" key="2">
    <source>
        <dbReference type="ARBA" id="ARBA00022801"/>
    </source>
</evidence>
<reference evidence="6" key="1">
    <citation type="submission" date="2024-06" db="EMBL/GenBank/DDBJ databases">
        <title>Multi-omics analyses provide insights into the biosynthesis of the anticancer antibiotic pleurotin in Hohenbuehelia grisea.</title>
        <authorList>
            <person name="Weaver J.A."/>
            <person name="Alberti F."/>
        </authorList>
    </citation>
    <scope>NUCLEOTIDE SEQUENCE [LARGE SCALE GENOMIC DNA]</scope>
    <source>
        <strain evidence="6">T-177</strain>
    </source>
</reference>
<evidence type="ECO:0000256" key="1">
    <source>
        <dbReference type="ARBA" id="ARBA00008645"/>
    </source>
</evidence>
<feature type="compositionally biased region" description="Pro residues" evidence="3">
    <location>
        <begin position="242"/>
        <end position="251"/>
    </location>
</feature>
<dbReference type="Proteomes" id="UP001556367">
    <property type="component" value="Unassembled WGS sequence"/>
</dbReference>
<evidence type="ECO:0000313" key="6">
    <source>
        <dbReference type="Proteomes" id="UP001556367"/>
    </source>
</evidence>
<sequence length="320" mass="35685">MAMLAAAKRATPTRVFFSRARRAFSTVELSYDCHVSPDHSPSEPLVILHGLFGSKRNWTSLAKSFARELQRPVYALDLRNQGYSPHASPMTYSAMAADVLHFCQSHDLKKISLLGHSMGGKVAMSFALSPHLPPDVLQNLVVVDIAPGSGKMSQEFITYVETMQRIEEMGVHTRKEAESVLEEVEPVSIYVHVLQAMILILHPSLYRTNMFAHFCSPTLSKANRGGRMPLIVIRITRDTRHPLPPQRPPHLPTRRMTTSQATSAFPSSSLRTRFMRSARFLMSLASVRGMGEHCLSKARGVGTSTNTISRSPKSFSRIWS</sequence>
<accession>A0ABR3IYV5</accession>
<proteinExistence type="inferred from homology"/>
<keyword evidence="2" id="KW-0378">Hydrolase</keyword>
<evidence type="ECO:0000313" key="5">
    <source>
        <dbReference type="EMBL" id="KAL0948501.1"/>
    </source>
</evidence>
<dbReference type="PANTHER" id="PTHR46118">
    <property type="entry name" value="PROTEIN ABHD11"/>
    <property type="match status" value="1"/>
</dbReference>
<protein>
    <recommendedName>
        <fullName evidence="4">AB hydrolase-1 domain-containing protein</fullName>
    </recommendedName>
</protein>
<feature type="region of interest" description="Disordered" evidence="3">
    <location>
        <begin position="241"/>
        <end position="263"/>
    </location>
</feature>
<dbReference type="PANTHER" id="PTHR46118:SF4">
    <property type="entry name" value="PROTEIN ABHD11"/>
    <property type="match status" value="1"/>
</dbReference>